<dbReference type="EMBL" id="MAEL01000010">
    <property type="protein sequence ID" value="KAF1305751.1"/>
    <property type="molecule type" value="Genomic_DNA"/>
</dbReference>
<sequence>MNEQTIESEHEMKRKIIFLIVIIVIFLPIYAFQIEPRLVKVNSVELGTGTQELKVVQLSDIQLSESYKENRLDKVIKKVNQEKPDLIVFTGDLFDNYSEYANEDAIISKLSELNATIGKYAVWGNHDYGGGAARVYEEVMTASGFQVLRNNGETIPLANKQLFIGGLDDSLLGNPSVSETLAARQQYDYSIILTHEPDVADGFIGTDTQLVLAGHSHGGQVWVPFYQVTNVLAEKYVRGLYELEKGMHLYVNTGIGTTVIHARFGVVPEVTAFTIHI</sequence>
<accession>A0ABQ6Z2B9</accession>
<gene>
    <name evidence="3" type="ORF">BAU17_00430</name>
</gene>
<keyword evidence="4" id="KW-1185">Reference proteome</keyword>
<dbReference type="Proteomes" id="UP000782705">
    <property type="component" value="Unassembled WGS sequence"/>
</dbReference>
<reference evidence="3 4" key="1">
    <citation type="submission" date="2016-06" db="EMBL/GenBank/DDBJ databases">
        <title>Four novel species of enterococci isolated from chicken manure.</title>
        <authorList>
            <person name="Van Tyne D."/>
        </authorList>
    </citation>
    <scope>NUCLEOTIDE SEQUENCE [LARGE SCALE GENOMIC DNA]</scope>
    <source>
        <strain evidence="3 4">CU12B</strain>
    </source>
</reference>
<dbReference type="PANTHER" id="PTHR31302:SF25">
    <property type="entry name" value="PHOSPHOESTERASE"/>
    <property type="match status" value="1"/>
</dbReference>
<evidence type="ECO:0000313" key="4">
    <source>
        <dbReference type="Proteomes" id="UP000782705"/>
    </source>
</evidence>
<dbReference type="InterPro" id="IPR004843">
    <property type="entry name" value="Calcineurin-like_PHP"/>
</dbReference>
<keyword evidence="1" id="KW-0812">Transmembrane</keyword>
<organism evidence="3 4">
    <name type="scientific">Candidatus Enterococcus willemsii</name>
    <dbReference type="NCBI Taxonomy" id="1857215"/>
    <lineage>
        <taxon>Bacteria</taxon>
        <taxon>Bacillati</taxon>
        <taxon>Bacillota</taxon>
        <taxon>Bacilli</taxon>
        <taxon>Lactobacillales</taxon>
        <taxon>Enterococcaceae</taxon>
        <taxon>Enterococcus</taxon>
    </lineage>
</organism>
<dbReference type="InterPro" id="IPR051158">
    <property type="entry name" value="Metallophosphoesterase_sf"/>
</dbReference>
<dbReference type="PANTHER" id="PTHR31302">
    <property type="entry name" value="TRANSMEMBRANE PROTEIN WITH METALLOPHOSPHOESTERASE DOMAIN-RELATED"/>
    <property type="match status" value="1"/>
</dbReference>
<dbReference type="InterPro" id="IPR029052">
    <property type="entry name" value="Metallo-depent_PP-like"/>
</dbReference>
<name>A0ABQ6Z2B9_9ENTE</name>
<feature type="transmembrane region" description="Helical" evidence="1">
    <location>
        <begin position="16"/>
        <end position="34"/>
    </location>
</feature>
<dbReference type="Pfam" id="PF00149">
    <property type="entry name" value="Metallophos"/>
    <property type="match status" value="1"/>
</dbReference>
<proteinExistence type="predicted"/>
<evidence type="ECO:0000259" key="2">
    <source>
        <dbReference type="Pfam" id="PF00149"/>
    </source>
</evidence>
<evidence type="ECO:0000256" key="1">
    <source>
        <dbReference type="SAM" id="Phobius"/>
    </source>
</evidence>
<keyword evidence="1" id="KW-1133">Transmembrane helix</keyword>
<dbReference type="Gene3D" id="3.60.21.10">
    <property type="match status" value="1"/>
</dbReference>
<dbReference type="CDD" id="cd07385">
    <property type="entry name" value="MPP_YkuE_C"/>
    <property type="match status" value="1"/>
</dbReference>
<dbReference type="SUPFAM" id="SSF56300">
    <property type="entry name" value="Metallo-dependent phosphatases"/>
    <property type="match status" value="1"/>
</dbReference>
<feature type="domain" description="Calcineurin-like phosphoesterase" evidence="2">
    <location>
        <begin position="53"/>
        <end position="218"/>
    </location>
</feature>
<protein>
    <submittedName>
        <fullName evidence="3">Phosphatase</fullName>
    </submittedName>
</protein>
<evidence type="ECO:0000313" key="3">
    <source>
        <dbReference type="EMBL" id="KAF1305751.1"/>
    </source>
</evidence>
<keyword evidence="1" id="KW-0472">Membrane</keyword>
<comment type="caution">
    <text evidence="3">The sequence shown here is derived from an EMBL/GenBank/DDBJ whole genome shotgun (WGS) entry which is preliminary data.</text>
</comment>